<dbReference type="InterPro" id="IPR002895">
    <property type="entry name" value="Paramecium_SA"/>
</dbReference>
<dbReference type="Proteomes" id="UP000683925">
    <property type="component" value="Unassembled WGS sequence"/>
</dbReference>
<name>A0A8S1URN0_PAROT</name>
<protein>
    <submittedName>
        <fullName evidence="1">Uncharacterized protein</fullName>
    </submittedName>
</protein>
<proteinExistence type="predicted"/>
<reference evidence="1" key="1">
    <citation type="submission" date="2021-01" db="EMBL/GenBank/DDBJ databases">
        <authorList>
            <consortium name="Genoscope - CEA"/>
            <person name="William W."/>
        </authorList>
    </citation>
    <scope>NUCLEOTIDE SEQUENCE</scope>
</reference>
<sequence>MLLNKNRLRMYMGNWEMLKQIRFRSRRMLYFKGTKQDCEKYRLECYNQVSALVTDNCILDCTKKTGSDLTLEFCASINSQCSLSSRKNQCVGIKSSCSDYTSSTDCYKSTQSYCFYSNGSCIQITSVTDCQKVNSGVLSDSICKLYNSACTINQAGTSCQERKAACTNYGTTQADCSISTKGNCLWKDSTCIGIVKPAGSDMCQMKFCVMGSLKHSSCQDFNLGCTRNQEGSRCQFQDTVCLNYTKQSQCRASTNKYCRWKNNACIKSTDISTECELFSSLSISEVGCSNLLTDCINLIDNSGCQPIKTDCSGYQSENACNKISSIQCFWNSSCKSYASTAVCELIRKNNLTNEDCLIFSNNNCVIGDGKCQIKSATCAGYSTKQSCTYSTEDKCMWLNDNCFAISYPQIYEAVTTKGGKSYCEKQNSICTVNIEGYCQLRKAKCSDYQSSAKCSFSDEGRCFWNTAYSCSQVTGYNLRHDVCHSFHPECTIDTSLSQCKLNPRCKLAEANYDIDGKKCLRTSLPDNSLTSLKISKLTHQPLLKQANYNVKIQHYREDYGEECADATNAGKFCYIDNNICMQITSKSQCSQFIDKDVTDQQCTSVLNGCVPNFSLTQCQEQKQTCGEYLTKDTCTQSVETYRCVFSILSSTCINSPPCPQLASHLQSIWDCSKYGCTTLDGQCGNKGDQQQRQQVLSQGWCLRLSY</sequence>
<dbReference type="OMA" id="CASINSQ"/>
<keyword evidence="2" id="KW-1185">Reference proteome</keyword>
<organism evidence="1 2">
    <name type="scientific">Paramecium octaurelia</name>
    <dbReference type="NCBI Taxonomy" id="43137"/>
    <lineage>
        <taxon>Eukaryota</taxon>
        <taxon>Sar</taxon>
        <taxon>Alveolata</taxon>
        <taxon>Ciliophora</taxon>
        <taxon>Intramacronucleata</taxon>
        <taxon>Oligohymenophorea</taxon>
        <taxon>Peniculida</taxon>
        <taxon>Parameciidae</taxon>
        <taxon>Paramecium</taxon>
    </lineage>
</organism>
<dbReference type="AlphaFoldDB" id="A0A8S1URN0"/>
<dbReference type="EMBL" id="CAJJDP010000050">
    <property type="protein sequence ID" value="CAD8167840.1"/>
    <property type="molecule type" value="Genomic_DNA"/>
</dbReference>
<accession>A0A8S1URN0</accession>
<dbReference type="OrthoDB" id="283575at2759"/>
<dbReference type="Pfam" id="PF01508">
    <property type="entry name" value="Paramecium_SA"/>
    <property type="match status" value="7"/>
</dbReference>
<evidence type="ECO:0000313" key="2">
    <source>
        <dbReference type="Proteomes" id="UP000683925"/>
    </source>
</evidence>
<comment type="caution">
    <text evidence="1">The sequence shown here is derived from an EMBL/GenBank/DDBJ whole genome shotgun (WGS) entry which is preliminary data.</text>
</comment>
<dbReference type="SMART" id="SM00639">
    <property type="entry name" value="PSA"/>
    <property type="match status" value="7"/>
</dbReference>
<gene>
    <name evidence="1" type="ORF">POCTA_138.1.T0500311</name>
</gene>
<evidence type="ECO:0000313" key="1">
    <source>
        <dbReference type="EMBL" id="CAD8167840.1"/>
    </source>
</evidence>